<keyword evidence="2" id="KW-1185">Reference proteome</keyword>
<proteinExistence type="predicted"/>
<protein>
    <submittedName>
        <fullName evidence="1">Uncharacterized protein</fullName>
    </submittedName>
</protein>
<dbReference type="Proteomes" id="UP000259421">
    <property type="component" value="Segment"/>
</dbReference>
<name>A0A385EBL6_9CAUD</name>
<organism evidence="1 2">
    <name type="scientific">Caulobacter phage CcrBL9</name>
    <dbReference type="NCBI Taxonomy" id="2283270"/>
    <lineage>
        <taxon>Viruses</taxon>
        <taxon>Duplodnaviria</taxon>
        <taxon>Heunggongvirae</taxon>
        <taxon>Uroviricota</taxon>
        <taxon>Caudoviricetes</taxon>
        <taxon>Jeanschmidtviridae</taxon>
        <taxon>Bertelyvirus</taxon>
        <taxon>Bertelyvirus BL9</taxon>
    </lineage>
</organism>
<sequence>MERWRHPDFRYPELHGPALKSFWFNIYADEKRPYPLTERTGAHSRQYADWLVKDNRKHLAYRIKVTLK</sequence>
<evidence type="ECO:0000313" key="1">
    <source>
        <dbReference type="EMBL" id="AXQ69096.1"/>
    </source>
</evidence>
<dbReference type="EMBL" id="MH588546">
    <property type="protein sequence ID" value="AXQ69096.1"/>
    <property type="molecule type" value="Genomic_DNA"/>
</dbReference>
<reference evidence="1 2" key="2">
    <citation type="submission" date="2018-09" db="EMBL/GenBank/DDBJ databases">
        <title>Giant CbK-like Caulobacter bacteriophages have genetically divergent genomes.</title>
        <authorList>
            <person name="Wilson K."/>
            <person name="Ely B."/>
        </authorList>
    </citation>
    <scope>NUCLEOTIDE SEQUENCE [LARGE SCALE GENOMIC DNA]</scope>
</reference>
<accession>A0A385EBL6</accession>
<gene>
    <name evidence="1" type="ORF">CcrBL9_gp072c</name>
</gene>
<reference evidence="2" key="1">
    <citation type="submission" date="2018-07" db="EMBL/GenBank/DDBJ databases">
        <title>Giant CbK-like Caulobacter bacteriophages have genetically divergent genomes.</title>
        <authorList>
            <person name="Wilson K.M."/>
            <person name="Ely B."/>
        </authorList>
    </citation>
    <scope>NUCLEOTIDE SEQUENCE [LARGE SCALE GENOMIC DNA]</scope>
</reference>
<evidence type="ECO:0000313" key="2">
    <source>
        <dbReference type="Proteomes" id="UP000259421"/>
    </source>
</evidence>